<comment type="similarity">
    <text evidence="1">Belongs to the HSP15 family.</text>
</comment>
<dbReference type="SMART" id="SM00363">
    <property type="entry name" value="S4"/>
    <property type="match status" value="1"/>
</dbReference>
<evidence type="ECO:0000256" key="1">
    <source>
        <dbReference type="ARBA" id="ARBA00008396"/>
    </source>
</evidence>
<keyword evidence="3" id="KW-0238">DNA-binding</keyword>
<gene>
    <name evidence="7" type="ORF">A2W18_02625</name>
</gene>
<dbReference type="GO" id="GO:0003727">
    <property type="term" value="F:single-stranded RNA binding"/>
    <property type="evidence" value="ECO:0007669"/>
    <property type="project" value="InterPro"/>
</dbReference>
<dbReference type="InterPro" id="IPR025708">
    <property type="entry name" value="HSP15"/>
</dbReference>
<dbReference type="PIRSF" id="PIRSF016821">
    <property type="entry name" value="HSP15"/>
    <property type="match status" value="1"/>
</dbReference>
<dbReference type="GO" id="GO:0003677">
    <property type="term" value="F:DNA binding"/>
    <property type="evidence" value="ECO:0007669"/>
    <property type="project" value="UniProtKB-KW"/>
</dbReference>
<dbReference type="InterPro" id="IPR002942">
    <property type="entry name" value="S4_RNA-bd"/>
</dbReference>
<feature type="compositionally biased region" description="Basic and acidic residues" evidence="5">
    <location>
        <begin position="112"/>
        <end position="133"/>
    </location>
</feature>
<evidence type="ECO:0000259" key="6">
    <source>
        <dbReference type="SMART" id="SM00363"/>
    </source>
</evidence>
<accession>A0A1F6VB27</accession>
<dbReference type="GO" id="GO:0043023">
    <property type="term" value="F:ribosomal large subunit binding"/>
    <property type="evidence" value="ECO:0007669"/>
    <property type="project" value="InterPro"/>
</dbReference>
<dbReference type="Proteomes" id="UP000179076">
    <property type="component" value="Unassembled WGS sequence"/>
</dbReference>
<dbReference type="Pfam" id="PF01479">
    <property type="entry name" value="S4"/>
    <property type="match status" value="1"/>
</dbReference>
<name>A0A1F6VB27_9PROT</name>
<dbReference type="EMBL" id="MFSP01000076">
    <property type="protein sequence ID" value="OGI66847.1"/>
    <property type="molecule type" value="Genomic_DNA"/>
</dbReference>
<protein>
    <recommendedName>
        <fullName evidence="6">RNA-binding S4 domain-containing protein</fullName>
    </recommendedName>
</protein>
<comment type="caution">
    <text evidence="7">The sequence shown here is derived from an EMBL/GenBank/DDBJ whole genome shotgun (WGS) entry which is preliminary data.</text>
</comment>
<organism evidence="7 8">
    <name type="scientific">Candidatus Muproteobacteria bacterium RBG_16_60_9</name>
    <dbReference type="NCBI Taxonomy" id="1817755"/>
    <lineage>
        <taxon>Bacteria</taxon>
        <taxon>Pseudomonadati</taxon>
        <taxon>Pseudomonadota</taxon>
        <taxon>Candidatus Muproteobacteria</taxon>
    </lineage>
</organism>
<evidence type="ECO:0000256" key="2">
    <source>
        <dbReference type="ARBA" id="ARBA00022884"/>
    </source>
</evidence>
<reference evidence="7 8" key="1">
    <citation type="journal article" date="2016" name="Nat. Commun.">
        <title>Thousands of microbial genomes shed light on interconnected biogeochemical processes in an aquifer system.</title>
        <authorList>
            <person name="Anantharaman K."/>
            <person name="Brown C.T."/>
            <person name="Hug L.A."/>
            <person name="Sharon I."/>
            <person name="Castelle C.J."/>
            <person name="Probst A.J."/>
            <person name="Thomas B.C."/>
            <person name="Singh A."/>
            <person name="Wilkins M.J."/>
            <person name="Karaoz U."/>
            <person name="Brodie E.L."/>
            <person name="Williams K.H."/>
            <person name="Hubbard S.S."/>
            <person name="Banfield J.F."/>
        </authorList>
    </citation>
    <scope>NUCLEOTIDE SEQUENCE [LARGE SCALE GENOMIC DNA]</scope>
</reference>
<dbReference type="PROSITE" id="PS50889">
    <property type="entry name" value="S4"/>
    <property type="match status" value="1"/>
</dbReference>
<evidence type="ECO:0000313" key="8">
    <source>
        <dbReference type="Proteomes" id="UP000179076"/>
    </source>
</evidence>
<dbReference type="Gene3D" id="3.10.290.10">
    <property type="entry name" value="RNA-binding S4 domain"/>
    <property type="match status" value="1"/>
</dbReference>
<feature type="region of interest" description="Disordered" evidence="5">
    <location>
        <begin position="107"/>
        <end position="133"/>
    </location>
</feature>
<evidence type="ECO:0000256" key="3">
    <source>
        <dbReference type="ARBA" id="ARBA00023125"/>
    </source>
</evidence>
<keyword evidence="2 4" id="KW-0694">RNA-binding</keyword>
<sequence>MTASAEDSIRIDKWLWAARFFKTRAVAAQAVTGGKVKVNGERAKASKVIRPGDALRIHIGPFEHAIQVLRVSARRGPAKEVVLLYAECAESKAARAAMAAQLRADRSSFMPARERPSKHARRELIHLKQSGDR</sequence>
<proteinExistence type="inferred from homology"/>
<feature type="domain" description="RNA-binding S4" evidence="6">
    <location>
        <begin position="9"/>
        <end position="66"/>
    </location>
</feature>
<dbReference type="CDD" id="cd00165">
    <property type="entry name" value="S4"/>
    <property type="match status" value="1"/>
</dbReference>
<evidence type="ECO:0000313" key="7">
    <source>
        <dbReference type="EMBL" id="OGI66847.1"/>
    </source>
</evidence>
<evidence type="ECO:0000256" key="4">
    <source>
        <dbReference type="PROSITE-ProRule" id="PRU00182"/>
    </source>
</evidence>
<dbReference type="GO" id="GO:0034605">
    <property type="term" value="P:cellular response to heat"/>
    <property type="evidence" value="ECO:0007669"/>
    <property type="project" value="InterPro"/>
</dbReference>
<dbReference type="AlphaFoldDB" id="A0A1F6VB27"/>
<evidence type="ECO:0000256" key="5">
    <source>
        <dbReference type="SAM" id="MobiDB-lite"/>
    </source>
</evidence>
<dbReference type="SUPFAM" id="SSF55174">
    <property type="entry name" value="Alpha-L RNA-binding motif"/>
    <property type="match status" value="1"/>
</dbReference>
<dbReference type="InterPro" id="IPR036986">
    <property type="entry name" value="S4_RNA-bd_sf"/>
</dbReference>